<evidence type="ECO:0000256" key="1">
    <source>
        <dbReference type="ARBA" id="ARBA00011975"/>
    </source>
</evidence>
<dbReference type="Gene3D" id="3.40.50.150">
    <property type="entry name" value="Vaccinia Virus protein VP39"/>
    <property type="match status" value="1"/>
</dbReference>
<dbReference type="Proteomes" id="UP000326757">
    <property type="component" value="Unassembled WGS sequence"/>
</dbReference>
<dbReference type="EMBL" id="VIGI01000005">
    <property type="protein sequence ID" value="KAB8300036.1"/>
    <property type="molecule type" value="Genomic_DNA"/>
</dbReference>
<dbReference type="GO" id="GO:0003677">
    <property type="term" value="F:DNA binding"/>
    <property type="evidence" value="ECO:0007669"/>
    <property type="project" value="TreeGrafter"/>
</dbReference>
<dbReference type="EC" id="2.1.1.37" evidence="1"/>
<dbReference type="InterPro" id="IPR050390">
    <property type="entry name" value="C5-Methyltransferase"/>
</dbReference>
<keyword evidence="8" id="KW-1185">Reference proteome</keyword>
<dbReference type="InterPro" id="IPR001525">
    <property type="entry name" value="C5_MeTfrase"/>
</dbReference>
<evidence type="ECO:0000313" key="8">
    <source>
        <dbReference type="Proteomes" id="UP000326757"/>
    </source>
</evidence>
<keyword evidence="3 5" id="KW-0808">Transferase</keyword>
<keyword evidence="2 5" id="KW-0489">Methyltransferase</keyword>
<organism evidence="7 8">
    <name type="scientific">Monilinia laxa</name>
    <name type="common">Brown rot fungus</name>
    <name type="synonym">Sclerotinia laxa</name>
    <dbReference type="NCBI Taxonomy" id="61186"/>
    <lineage>
        <taxon>Eukaryota</taxon>
        <taxon>Fungi</taxon>
        <taxon>Dikarya</taxon>
        <taxon>Ascomycota</taxon>
        <taxon>Pezizomycotina</taxon>
        <taxon>Leotiomycetes</taxon>
        <taxon>Helotiales</taxon>
        <taxon>Sclerotiniaceae</taxon>
        <taxon>Monilinia</taxon>
    </lineage>
</organism>
<evidence type="ECO:0000256" key="5">
    <source>
        <dbReference type="PROSITE-ProRule" id="PRU01016"/>
    </source>
</evidence>
<feature type="compositionally biased region" description="Polar residues" evidence="6">
    <location>
        <begin position="58"/>
        <end position="73"/>
    </location>
</feature>
<dbReference type="PANTHER" id="PTHR10629">
    <property type="entry name" value="CYTOSINE-SPECIFIC METHYLTRANSFERASE"/>
    <property type="match status" value="1"/>
</dbReference>
<gene>
    <name evidence="7" type="ORF">EYC80_000275</name>
</gene>
<dbReference type="PROSITE" id="PS51679">
    <property type="entry name" value="SAM_MT_C5"/>
    <property type="match status" value="1"/>
</dbReference>
<dbReference type="InterPro" id="IPR029063">
    <property type="entry name" value="SAM-dependent_MTases_sf"/>
</dbReference>
<dbReference type="Gene3D" id="3.90.120.10">
    <property type="entry name" value="DNA Methylase, subunit A, domain 2"/>
    <property type="match status" value="1"/>
</dbReference>
<dbReference type="GO" id="GO:0032259">
    <property type="term" value="P:methylation"/>
    <property type="evidence" value="ECO:0007669"/>
    <property type="project" value="UniProtKB-KW"/>
</dbReference>
<sequence length="793" mass="88010">MSMKESVDDSAMDMDFGVDNVPSRYASGMRIRSGSPAISEASSCTLAEDGPEAEPDSNHTLPSSTTLHTQAYSSPLPESPSMSKLPATPAMPYILVQKRPREDDTSSELSLTDRETFNKRHTGASVVASFNMNASPGITLSPAITQTAILNHVPLNRLLAHQSNLRVNSPSLPIRLSIPSPTTNPLRETHLPISPKEIIDLDSEEDPPIFKLPDGAVLIDLEDYEGEARLEEEIFGIEPQVISQDSIRRALFAQRNPEILPPNVEIASIPWKTSVLRLGKTIELKNGTFIKIKVIVKNLTTDDVSIRGWKLVRTREFVLGGMVRKKRNEVAFVHEIDRDDRRDVWEQSVDTVRLEDVVRIRRLVCTNRPLPECRYNKKDIPSEIGSKENKEKIKHITEEMVLVARWAFVSRYANAEARVRKGSLVDRPRYSAILRSLKKEECTIGEFMEPNVRKHQWRDGAVPGRSGNGSSNSRSRYTYGDGYCGAGGMTSGAAAAGLNVKWGFDFNLNAGLTWQKNFPLAKFHLLPVNEFADLPDPSQDLWIDILHLSPPCQVFSPAHTVPGQHDEMNYASLFGVGSAIKKSRPRIVTLEQTFGILHPKNKNAFHGLIGCFADLGFDVSWQVVKFQGYGSPSRRTRLIILAACPGETLPHMPQYTYTEPLLSTASKKPYRTPNEALSSIPANAPNHDPQNPLLHRSNYVPWDGSVICGCILTGGGIGLGLPNGSRGMTNRELAALQTFPLEHVFHGQEVRRQVGNAVPPTFGKILLGSLRRQLERRDGRVREEGIIISSDEE</sequence>
<dbReference type="AlphaFoldDB" id="A0A5N6KA23"/>
<evidence type="ECO:0000313" key="7">
    <source>
        <dbReference type="EMBL" id="KAB8300036.1"/>
    </source>
</evidence>
<feature type="active site" evidence="5">
    <location>
        <position position="552"/>
    </location>
</feature>
<dbReference type="GO" id="GO:0003886">
    <property type="term" value="F:DNA (cytosine-5-)-methyltransferase activity"/>
    <property type="evidence" value="ECO:0007669"/>
    <property type="project" value="UniProtKB-EC"/>
</dbReference>
<comment type="caution">
    <text evidence="7">The sequence shown here is derived from an EMBL/GenBank/DDBJ whole genome shotgun (WGS) entry which is preliminary data.</text>
</comment>
<reference evidence="7 8" key="1">
    <citation type="submission" date="2019-06" db="EMBL/GenBank/DDBJ databases">
        <title>Genome Sequence of the Brown Rot Fungal Pathogen Monilinia laxa.</title>
        <authorList>
            <person name="De Miccolis Angelini R.M."/>
            <person name="Landi L."/>
            <person name="Abate D."/>
            <person name="Pollastro S."/>
            <person name="Romanazzi G."/>
            <person name="Faretra F."/>
        </authorList>
    </citation>
    <scope>NUCLEOTIDE SEQUENCE [LARGE SCALE GENOMIC DNA]</scope>
    <source>
        <strain evidence="7 8">Mlax316</strain>
    </source>
</reference>
<accession>A0A5N6KA23</accession>
<dbReference type="Pfam" id="PF00145">
    <property type="entry name" value="DNA_methylase"/>
    <property type="match status" value="2"/>
</dbReference>
<dbReference type="SUPFAM" id="SSF53335">
    <property type="entry name" value="S-adenosyl-L-methionine-dependent methyltransferases"/>
    <property type="match status" value="1"/>
</dbReference>
<evidence type="ECO:0000256" key="4">
    <source>
        <dbReference type="ARBA" id="ARBA00022691"/>
    </source>
</evidence>
<feature type="region of interest" description="Disordered" evidence="6">
    <location>
        <begin position="26"/>
        <end position="87"/>
    </location>
</feature>
<evidence type="ECO:0000256" key="3">
    <source>
        <dbReference type="ARBA" id="ARBA00022679"/>
    </source>
</evidence>
<proteinExistence type="inferred from homology"/>
<dbReference type="OrthoDB" id="414133at2759"/>
<protein>
    <recommendedName>
        <fullName evidence="1">DNA (cytosine-5-)-methyltransferase</fullName>
        <ecNumber evidence="1">2.1.1.37</ecNumber>
    </recommendedName>
</protein>
<evidence type="ECO:0000256" key="2">
    <source>
        <dbReference type="ARBA" id="ARBA00022603"/>
    </source>
</evidence>
<name>A0A5N6KA23_MONLA</name>
<keyword evidence="4 5" id="KW-0949">S-adenosyl-L-methionine</keyword>
<dbReference type="GO" id="GO:0044027">
    <property type="term" value="P:negative regulation of gene expression via chromosomal CpG island methylation"/>
    <property type="evidence" value="ECO:0007669"/>
    <property type="project" value="TreeGrafter"/>
</dbReference>
<evidence type="ECO:0000256" key="6">
    <source>
        <dbReference type="SAM" id="MobiDB-lite"/>
    </source>
</evidence>
<dbReference type="GO" id="GO:0005634">
    <property type="term" value="C:nucleus"/>
    <property type="evidence" value="ECO:0007669"/>
    <property type="project" value="TreeGrafter"/>
</dbReference>
<comment type="similarity">
    <text evidence="5">Belongs to the class I-like SAM-binding methyltransferase superfamily. C5-methyltransferase family.</text>
</comment>
<dbReference type="PANTHER" id="PTHR10629:SF52">
    <property type="entry name" value="DNA (CYTOSINE-5)-METHYLTRANSFERASE 1"/>
    <property type="match status" value="1"/>
</dbReference>